<dbReference type="AlphaFoldDB" id="A0A3S3QRR5"/>
<organism evidence="1 2">
    <name type="scientific">Photobacterium chitinilyticum</name>
    <dbReference type="NCBI Taxonomy" id="2485123"/>
    <lineage>
        <taxon>Bacteria</taxon>
        <taxon>Pseudomonadati</taxon>
        <taxon>Pseudomonadota</taxon>
        <taxon>Gammaproteobacteria</taxon>
        <taxon>Vibrionales</taxon>
        <taxon>Vibrionaceae</taxon>
        <taxon>Photobacterium</taxon>
    </lineage>
</organism>
<sequence length="87" mass="9625">MKITEKFVLSGGVTILACTGYEPGCEVVGKKLALILDGEIRQTLTITGERKMLHKRDKLDHRAFETSDTVLLSPEEARSGHWQLVSA</sequence>
<name>A0A3S3QRR5_9GAMM</name>
<dbReference type="EMBL" id="RJLM01000001">
    <property type="protein sequence ID" value="RWX57245.1"/>
    <property type="molecule type" value="Genomic_DNA"/>
</dbReference>
<dbReference type="Proteomes" id="UP000287563">
    <property type="component" value="Unassembled WGS sequence"/>
</dbReference>
<proteinExistence type="predicted"/>
<protein>
    <submittedName>
        <fullName evidence="1">Uncharacterized protein</fullName>
    </submittedName>
</protein>
<dbReference type="OrthoDB" id="7064065at2"/>
<comment type="caution">
    <text evidence="1">The sequence shown here is derived from an EMBL/GenBank/DDBJ whole genome shotgun (WGS) entry which is preliminary data.</text>
</comment>
<reference evidence="1 2" key="1">
    <citation type="submission" date="2018-11" db="EMBL/GenBank/DDBJ databases">
        <title>Photobacterium sp. BEI247 sp. nov., a marine bacterium isolated from Yongle Blue Hole in the South China Sea.</title>
        <authorList>
            <person name="Wang X."/>
        </authorList>
    </citation>
    <scope>NUCLEOTIDE SEQUENCE [LARGE SCALE GENOMIC DNA]</scope>
    <source>
        <strain evidence="2">BEI247</strain>
    </source>
</reference>
<evidence type="ECO:0000313" key="1">
    <source>
        <dbReference type="EMBL" id="RWX57245.1"/>
    </source>
</evidence>
<keyword evidence="2" id="KW-1185">Reference proteome</keyword>
<accession>A0A3S3QRR5</accession>
<dbReference type="RefSeq" id="WP_128782553.1">
    <property type="nucleotide sequence ID" value="NZ_JAKJSG010000073.1"/>
</dbReference>
<dbReference type="PROSITE" id="PS51257">
    <property type="entry name" value="PROKAR_LIPOPROTEIN"/>
    <property type="match status" value="1"/>
</dbReference>
<gene>
    <name evidence="1" type="ORF">EDI28_04220</name>
</gene>
<evidence type="ECO:0000313" key="2">
    <source>
        <dbReference type="Proteomes" id="UP000287563"/>
    </source>
</evidence>